<evidence type="ECO:0000313" key="3">
    <source>
        <dbReference type="Proteomes" id="UP000076727"/>
    </source>
</evidence>
<name>A0A165PBK7_9APHY</name>
<sequence length="356" mass="37857">MPIPDTQKALVLPAKQADFVIHSISVPKPGPGQLLVKIHAVALNPVEWKIQKTGIIVHEFPAIIGMDIAGTVEKLGDGVEHFTLGDRVVSEGQFAIPHAGFQQYTITNADVTAKIPDSVTFEQASTIPVGLVTAALGLFTPTVPTGSDFGSAGLQAPWQDSGHGAYAGKPFLIFGGASSVGQYVIQLAKLSGFSPIITTASLHNADLLRSLGATHVLDRKLSLEQLRQEIAKISTGALDIIYDAVSLPDTQLAAYELLAPGGTLVLVLYPAIPTERLQQGKNVVKAFGQANLPEENRVVSAKLFSKLTVWLEEGMIKPNRVEVLPGGLEGILDGLDRLRNNRVSGVKLVAHPQETV</sequence>
<dbReference type="InterPro" id="IPR036291">
    <property type="entry name" value="NAD(P)-bd_dom_sf"/>
</dbReference>
<dbReference type="Pfam" id="PF08240">
    <property type="entry name" value="ADH_N"/>
    <property type="match status" value="1"/>
</dbReference>
<dbReference type="CDD" id="cd08249">
    <property type="entry name" value="enoyl_reductase_like"/>
    <property type="match status" value="1"/>
</dbReference>
<dbReference type="PANTHER" id="PTHR45348">
    <property type="entry name" value="HYPOTHETICAL OXIDOREDUCTASE (EUROFUNG)"/>
    <property type="match status" value="1"/>
</dbReference>
<dbReference type="InterPro" id="IPR013149">
    <property type="entry name" value="ADH-like_C"/>
</dbReference>
<dbReference type="InterPro" id="IPR020843">
    <property type="entry name" value="ER"/>
</dbReference>
<dbReference type="Gene3D" id="3.40.50.720">
    <property type="entry name" value="NAD(P)-binding Rossmann-like Domain"/>
    <property type="match status" value="1"/>
</dbReference>
<gene>
    <name evidence="2" type="ORF">DAEQUDRAFT_812511</name>
</gene>
<evidence type="ECO:0000313" key="2">
    <source>
        <dbReference type="EMBL" id="KZT68004.1"/>
    </source>
</evidence>
<reference evidence="2 3" key="1">
    <citation type="journal article" date="2016" name="Mol. Biol. Evol.">
        <title>Comparative Genomics of Early-Diverging Mushroom-Forming Fungi Provides Insights into the Origins of Lignocellulose Decay Capabilities.</title>
        <authorList>
            <person name="Nagy L.G."/>
            <person name="Riley R."/>
            <person name="Tritt A."/>
            <person name="Adam C."/>
            <person name="Daum C."/>
            <person name="Floudas D."/>
            <person name="Sun H."/>
            <person name="Yadav J.S."/>
            <person name="Pangilinan J."/>
            <person name="Larsson K.H."/>
            <person name="Matsuura K."/>
            <person name="Barry K."/>
            <person name="Labutti K."/>
            <person name="Kuo R."/>
            <person name="Ohm R.A."/>
            <person name="Bhattacharya S.S."/>
            <person name="Shirouzu T."/>
            <person name="Yoshinaga Y."/>
            <person name="Martin F.M."/>
            <person name="Grigoriev I.V."/>
            <person name="Hibbett D.S."/>
        </authorList>
    </citation>
    <scope>NUCLEOTIDE SEQUENCE [LARGE SCALE GENOMIC DNA]</scope>
    <source>
        <strain evidence="2 3">L-15889</strain>
    </source>
</reference>
<keyword evidence="3" id="KW-1185">Reference proteome</keyword>
<evidence type="ECO:0000259" key="1">
    <source>
        <dbReference type="SMART" id="SM00829"/>
    </source>
</evidence>
<organism evidence="2 3">
    <name type="scientific">Daedalea quercina L-15889</name>
    <dbReference type="NCBI Taxonomy" id="1314783"/>
    <lineage>
        <taxon>Eukaryota</taxon>
        <taxon>Fungi</taxon>
        <taxon>Dikarya</taxon>
        <taxon>Basidiomycota</taxon>
        <taxon>Agaricomycotina</taxon>
        <taxon>Agaricomycetes</taxon>
        <taxon>Polyporales</taxon>
        <taxon>Fomitopsis</taxon>
    </lineage>
</organism>
<dbReference type="InterPro" id="IPR013154">
    <property type="entry name" value="ADH-like_N"/>
</dbReference>
<dbReference type="STRING" id="1314783.A0A165PBK7"/>
<dbReference type="PANTHER" id="PTHR45348:SF2">
    <property type="entry name" value="ZINC-TYPE ALCOHOL DEHYDROGENASE-LIKE PROTEIN C2E1P3.01"/>
    <property type="match status" value="1"/>
</dbReference>
<dbReference type="InterPro" id="IPR011032">
    <property type="entry name" value="GroES-like_sf"/>
</dbReference>
<dbReference type="SMART" id="SM00829">
    <property type="entry name" value="PKS_ER"/>
    <property type="match status" value="1"/>
</dbReference>
<feature type="domain" description="Enoyl reductase (ER)" evidence="1">
    <location>
        <begin position="15"/>
        <end position="350"/>
    </location>
</feature>
<dbReference type="GO" id="GO:0016651">
    <property type="term" value="F:oxidoreductase activity, acting on NAD(P)H"/>
    <property type="evidence" value="ECO:0007669"/>
    <property type="project" value="InterPro"/>
</dbReference>
<dbReference type="InterPro" id="IPR047122">
    <property type="entry name" value="Trans-enoyl_RdTase-like"/>
</dbReference>
<accession>A0A165PBK7</accession>
<dbReference type="AlphaFoldDB" id="A0A165PBK7"/>
<dbReference type="OrthoDB" id="3233595at2759"/>
<protein>
    <submittedName>
        <fullName evidence="2">GroES-like protein</fullName>
    </submittedName>
</protein>
<proteinExistence type="predicted"/>
<dbReference type="EMBL" id="KV429071">
    <property type="protein sequence ID" value="KZT68004.1"/>
    <property type="molecule type" value="Genomic_DNA"/>
</dbReference>
<dbReference type="Proteomes" id="UP000076727">
    <property type="component" value="Unassembled WGS sequence"/>
</dbReference>
<dbReference type="Pfam" id="PF00107">
    <property type="entry name" value="ADH_zinc_N"/>
    <property type="match status" value="1"/>
</dbReference>
<dbReference type="Gene3D" id="3.90.180.10">
    <property type="entry name" value="Medium-chain alcohol dehydrogenases, catalytic domain"/>
    <property type="match status" value="1"/>
</dbReference>
<dbReference type="SUPFAM" id="SSF51735">
    <property type="entry name" value="NAD(P)-binding Rossmann-fold domains"/>
    <property type="match status" value="1"/>
</dbReference>
<dbReference type="SUPFAM" id="SSF50129">
    <property type="entry name" value="GroES-like"/>
    <property type="match status" value="1"/>
</dbReference>